<dbReference type="Pfam" id="PF19182">
    <property type="entry name" value="DUF5864"/>
    <property type="match status" value="1"/>
</dbReference>
<organism evidence="1 2">
    <name type="scientific">Acanthamoeba polyphaga mimivirus</name>
    <name type="common">APMV</name>
    <dbReference type="NCBI Taxonomy" id="212035"/>
    <lineage>
        <taxon>Viruses</taxon>
        <taxon>Varidnaviria</taxon>
        <taxon>Bamfordvirae</taxon>
        <taxon>Nucleocytoviricota</taxon>
        <taxon>Megaviricetes</taxon>
        <taxon>Imitervirales</taxon>
        <taxon>Mimiviridae</taxon>
        <taxon>Megamimivirinae</taxon>
        <taxon>Mimivirus</taxon>
        <taxon>Mimivirus bradfordmassiliense</taxon>
    </lineage>
</organism>
<name>A0A0G2Y7P2_MIMIV</name>
<organismHost>
    <name type="scientific">Acanthamoeba polyphaga</name>
    <name type="common">Amoeba</name>
    <dbReference type="NCBI Taxonomy" id="5757"/>
</organismHost>
<reference evidence="1 2" key="1">
    <citation type="submission" date="2014-10" db="EMBL/GenBank/DDBJ databases">
        <title>Pan-genome analysis of Brazilian lineage A amoebal mimiviruses.</title>
        <authorList>
            <person name="Assis F.L."/>
            <person name="Abrahao J.S."/>
            <person name="Kroon E.G."/>
            <person name="Dornas F.P."/>
            <person name="Andrade K.R."/>
            <person name="Borato P.V.M."/>
            <person name="Pilotto M.R."/>
            <person name="Benamar S."/>
            <person name="LaScola B."/>
            <person name="Colson P."/>
        </authorList>
    </citation>
    <scope>NUCLEOTIDE SEQUENCE [LARGE SCALE GENOMIC DNA]</scope>
    <source>
        <strain evidence="1 2">Oyster</strain>
    </source>
</reference>
<evidence type="ECO:0000313" key="2">
    <source>
        <dbReference type="Proteomes" id="UP000241474"/>
    </source>
</evidence>
<evidence type="ECO:0000313" key="1">
    <source>
        <dbReference type="EMBL" id="AKI79101.1"/>
    </source>
</evidence>
<dbReference type="EMBL" id="KM982401">
    <property type="protein sequence ID" value="AKI79101.1"/>
    <property type="molecule type" value="Genomic_DNA"/>
</dbReference>
<protein>
    <submittedName>
        <fullName evidence="1">Uncharacterized protein</fullName>
    </submittedName>
</protein>
<sequence>MDFPYVFNNTVDYDRLIDDDDSIDNDSIDNDSIDNESSDKAIISKMNKEVFDEDLNNHLQNIKIKIIERMNRIIGTYKYNRYIVVCKANTYLNHKVNLVKNFMSMHNDLLFTIKVGFNIISSKFIYIKFSNPNKFPNKFSNKFDKLLKKSINKNISTIILCDNIDCYNQIYAKTKTNLYNLILIGTGFNVETEKYYTWDSYYEIYMVKYRVIVKLQSK</sequence>
<proteinExistence type="predicted"/>
<dbReference type="Proteomes" id="UP000241474">
    <property type="component" value="Segment"/>
</dbReference>
<accession>A0A0G2Y7P2</accession>
<dbReference type="InterPro" id="IPR043845">
    <property type="entry name" value="DUF5864"/>
</dbReference>